<evidence type="ECO:0000313" key="10">
    <source>
        <dbReference type="Proteomes" id="UP001630127"/>
    </source>
</evidence>
<dbReference type="GO" id="GO:0005783">
    <property type="term" value="C:endoplasmic reticulum"/>
    <property type="evidence" value="ECO:0007669"/>
    <property type="project" value="UniProtKB-ARBA"/>
</dbReference>
<dbReference type="PANTHER" id="PTHR19317">
    <property type="entry name" value="PRENYLATED RAB ACCEPTOR 1-RELATED"/>
    <property type="match status" value="1"/>
</dbReference>
<name>A0ABD3B2N5_9GENT</name>
<evidence type="ECO:0000256" key="4">
    <source>
        <dbReference type="ARBA" id="ARBA00022692"/>
    </source>
</evidence>
<evidence type="ECO:0000313" key="9">
    <source>
        <dbReference type="EMBL" id="KAL3537810.1"/>
    </source>
</evidence>
<dbReference type="GO" id="GO:0016020">
    <property type="term" value="C:membrane"/>
    <property type="evidence" value="ECO:0007669"/>
    <property type="project" value="UniProtKB-SubCell"/>
</dbReference>
<keyword evidence="6 7" id="KW-0472">Membrane</keyword>
<proteinExistence type="inferred from homology"/>
<gene>
    <name evidence="9" type="ORF">ACH5RR_001176</name>
</gene>
<feature type="transmembrane region" description="Helical" evidence="7">
    <location>
        <begin position="141"/>
        <end position="159"/>
    </location>
</feature>
<feature type="compositionally biased region" description="Pro residues" evidence="8">
    <location>
        <begin position="26"/>
        <end position="37"/>
    </location>
</feature>
<evidence type="ECO:0000256" key="5">
    <source>
        <dbReference type="ARBA" id="ARBA00022989"/>
    </source>
</evidence>
<protein>
    <recommendedName>
        <fullName evidence="7">PRA1 family protein</fullName>
    </recommendedName>
</protein>
<dbReference type="Proteomes" id="UP001630127">
    <property type="component" value="Unassembled WGS sequence"/>
</dbReference>
<evidence type="ECO:0000256" key="7">
    <source>
        <dbReference type="RuleBase" id="RU363107"/>
    </source>
</evidence>
<evidence type="ECO:0000256" key="1">
    <source>
        <dbReference type="ARBA" id="ARBA00002501"/>
    </source>
</evidence>
<dbReference type="PANTHER" id="PTHR19317:SF16">
    <property type="entry name" value="PRA1 FAMILY PROTEIN E"/>
    <property type="match status" value="1"/>
</dbReference>
<keyword evidence="10" id="KW-1185">Reference proteome</keyword>
<feature type="transmembrane region" description="Helical" evidence="7">
    <location>
        <begin position="87"/>
        <end position="106"/>
    </location>
</feature>
<comment type="similarity">
    <text evidence="3 7">Belongs to the PRA1 family.</text>
</comment>
<organism evidence="9 10">
    <name type="scientific">Cinchona calisaya</name>
    <dbReference type="NCBI Taxonomy" id="153742"/>
    <lineage>
        <taxon>Eukaryota</taxon>
        <taxon>Viridiplantae</taxon>
        <taxon>Streptophyta</taxon>
        <taxon>Embryophyta</taxon>
        <taxon>Tracheophyta</taxon>
        <taxon>Spermatophyta</taxon>
        <taxon>Magnoliopsida</taxon>
        <taxon>eudicotyledons</taxon>
        <taxon>Gunneridae</taxon>
        <taxon>Pentapetalae</taxon>
        <taxon>asterids</taxon>
        <taxon>lamiids</taxon>
        <taxon>Gentianales</taxon>
        <taxon>Rubiaceae</taxon>
        <taxon>Cinchonoideae</taxon>
        <taxon>Cinchoneae</taxon>
        <taxon>Cinchona</taxon>
    </lineage>
</organism>
<comment type="subcellular location">
    <subcellularLocation>
        <location evidence="2 7">Membrane</location>
        <topology evidence="2 7">Multi-pass membrane protein</topology>
    </subcellularLocation>
</comment>
<evidence type="ECO:0000256" key="3">
    <source>
        <dbReference type="ARBA" id="ARBA00006483"/>
    </source>
</evidence>
<dbReference type="EMBL" id="JBJUIK010000001">
    <property type="protein sequence ID" value="KAL3537810.1"/>
    <property type="molecule type" value="Genomic_DNA"/>
</dbReference>
<dbReference type="AlphaFoldDB" id="A0ABD3B2N5"/>
<keyword evidence="4 7" id="KW-0812">Transmembrane</keyword>
<sequence>MTLNSPSNYNSTSTSTSTTLQQPPATRKPPLPSPRLPPAEPPRTLFARARTQIAAFRPWKELLDISSYTLPSSYAEAMSRVRRNFNYFRMNYALVILFILFCSLIYHPFSMIAFLVIFVAWLFLCFFRDDPVVIFGRTIDDRYIMIFLSLVTVIALVFTHVGLNVLVALIIGVLIVGLHAAFRGIEDLFMDENEAAEGGLLSVVAGEQRPVRASY</sequence>
<evidence type="ECO:0000256" key="8">
    <source>
        <dbReference type="SAM" id="MobiDB-lite"/>
    </source>
</evidence>
<dbReference type="InterPro" id="IPR004895">
    <property type="entry name" value="Prenylated_rab_accept_PRA1"/>
</dbReference>
<keyword evidence="5 7" id="KW-1133">Transmembrane helix</keyword>
<dbReference type="GO" id="GO:0016192">
    <property type="term" value="P:vesicle-mediated transport"/>
    <property type="evidence" value="ECO:0007669"/>
    <property type="project" value="UniProtKB-ARBA"/>
</dbReference>
<evidence type="ECO:0000256" key="6">
    <source>
        <dbReference type="ARBA" id="ARBA00023136"/>
    </source>
</evidence>
<reference evidence="9 10" key="1">
    <citation type="submission" date="2024-11" db="EMBL/GenBank/DDBJ databases">
        <title>A near-complete genome assembly of Cinchona calisaya.</title>
        <authorList>
            <person name="Lian D.C."/>
            <person name="Zhao X.W."/>
            <person name="Wei L."/>
        </authorList>
    </citation>
    <scope>NUCLEOTIDE SEQUENCE [LARGE SCALE GENOMIC DNA]</scope>
    <source>
        <tissue evidence="9">Nenye</tissue>
    </source>
</reference>
<keyword evidence="7" id="KW-0813">Transport</keyword>
<comment type="caution">
    <text evidence="9">The sequence shown here is derived from an EMBL/GenBank/DDBJ whole genome shotgun (WGS) entry which is preliminary data.</text>
</comment>
<comment type="function">
    <text evidence="1 7">May be involved in both secretory and endocytic intracellular trafficking in the endosomal/prevacuolar compartments.</text>
</comment>
<dbReference type="Pfam" id="PF03208">
    <property type="entry name" value="PRA1"/>
    <property type="match status" value="1"/>
</dbReference>
<accession>A0ABD3B2N5</accession>
<evidence type="ECO:0000256" key="2">
    <source>
        <dbReference type="ARBA" id="ARBA00004141"/>
    </source>
</evidence>
<feature type="compositionally biased region" description="Low complexity" evidence="8">
    <location>
        <begin position="1"/>
        <end position="19"/>
    </location>
</feature>
<feature type="region of interest" description="Disordered" evidence="8">
    <location>
        <begin position="1"/>
        <end position="37"/>
    </location>
</feature>